<evidence type="ECO:0000313" key="7">
    <source>
        <dbReference type="Proteomes" id="UP001221142"/>
    </source>
</evidence>
<feature type="chain" id="PRO_5042244935" evidence="3">
    <location>
        <begin position="26"/>
        <end position="575"/>
    </location>
</feature>
<comment type="caution">
    <text evidence="6">The sequence shown here is derived from an EMBL/GenBank/DDBJ whole genome shotgun (WGS) entry which is preliminary data.</text>
</comment>
<dbReference type="EMBL" id="JARKIF010000022">
    <property type="protein sequence ID" value="KAJ7616533.1"/>
    <property type="molecule type" value="Genomic_DNA"/>
</dbReference>
<dbReference type="Gene3D" id="3.40.50.1820">
    <property type="entry name" value="alpha/beta hydrolase"/>
    <property type="match status" value="1"/>
</dbReference>
<dbReference type="InterPro" id="IPR013595">
    <property type="entry name" value="Pept_S33_TAP-like_C"/>
</dbReference>
<keyword evidence="2" id="KW-0378">Hydrolase</keyword>
<dbReference type="InterPro" id="IPR029058">
    <property type="entry name" value="AB_hydrolase_fold"/>
</dbReference>
<dbReference type="Pfam" id="PF08386">
    <property type="entry name" value="Abhydrolase_4"/>
    <property type="match status" value="1"/>
</dbReference>
<dbReference type="PANTHER" id="PTHR43248:SF25">
    <property type="entry name" value="AB HYDROLASE-1 DOMAIN-CONTAINING PROTEIN-RELATED"/>
    <property type="match status" value="1"/>
</dbReference>
<evidence type="ECO:0000256" key="3">
    <source>
        <dbReference type="SAM" id="SignalP"/>
    </source>
</evidence>
<evidence type="ECO:0000256" key="1">
    <source>
        <dbReference type="ARBA" id="ARBA00010088"/>
    </source>
</evidence>
<organism evidence="6 7">
    <name type="scientific">Roridomyces roridus</name>
    <dbReference type="NCBI Taxonomy" id="1738132"/>
    <lineage>
        <taxon>Eukaryota</taxon>
        <taxon>Fungi</taxon>
        <taxon>Dikarya</taxon>
        <taxon>Basidiomycota</taxon>
        <taxon>Agaricomycotina</taxon>
        <taxon>Agaricomycetes</taxon>
        <taxon>Agaricomycetidae</taxon>
        <taxon>Agaricales</taxon>
        <taxon>Marasmiineae</taxon>
        <taxon>Mycenaceae</taxon>
        <taxon>Roridomyces</taxon>
    </lineage>
</organism>
<dbReference type="InterPro" id="IPR051601">
    <property type="entry name" value="Serine_prot/Carboxylest_S33"/>
</dbReference>
<feature type="signal peptide" evidence="3">
    <location>
        <begin position="1"/>
        <end position="25"/>
    </location>
</feature>
<accession>A0AAD7BCA1</accession>
<dbReference type="Proteomes" id="UP001221142">
    <property type="component" value="Unassembled WGS sequence"/>
</dbReference>
<dbReference type="GO" id="GO:0016787">
    <property type="term" value="F:hydrolase activity"/>
    <property type="evidence" value="ECO:0007669"/>
    <property type="project" value="UniProtKB-KW"/>
</dbReference>
<dbReference type="SUPFAM" id="SSF53474">
    <property type="entry name" value="alpha/beta-Hydrolases"/>
    <property type="match status" value="1"/>
</dbReference>
<proteinExistence type="inferred from homology"/>
<reference evidence="6" key="1">
    <citation type="submission" date="2023-03" db="EMBL/GenBank/DDBJ databases">
        <title>Massive genome expansion in bonnet fungi (Mycena s.s.) driven by repeated elements and novel gene families across ecological guilds.</title>
        <authorList>
            <consortium name="Lawrence Berkeley National Laboratory"/>
            <person name="Harder C.B."/>
            <person name="Miyauchi S."/>
            <person name="Viragh M."/>
            <person name="Kuo A."/>
            <person name="Thoen E."/>
            <person name="Andreopoulos B."/>
            <person name="Lu D."/>
            <person name="Skrede I."/>
            <person name="Drula E."/>
            <person name="Henrissat B."/>
            <person name="Morin E."/>
            <person name="Kohler A."/>
            <person name="Barry K."/>
            <person name="LaButti K."/>
            <person name="Morin E."/>
            <person name="Salamov A."/>
            <person name="Lipzen A."/>
            <person name="Mereny Z."/>
            <person name="Hegedus B."/>
            <person name="Baldrian P."/>
            <person name="Stursova M."/>
            <person name="Weitz H."/>
            <person name="Taylor A."/>
            <person name="Grigoriev I.V."/>
            <person name="Nagy L.G."/>
            <person name="Martin F."/>
            <person name="Kauserud H."/>
        </authorList>
    </citation>
    <scope>NUCLEOTIDE SEQUENCE</scope>
    <source>
        <strain evidence="6">9284</strain>
    </source>
</reference>
<dbReference type="PANTHER" id="PTHR43248">
    <property type="entry name" value="2-SUCCINYL-6-HYDROXY-2,4-CYCLOHEXADIENE-1-CARBOXYLATE SYNTHASE"/>
    <property type="match status" value="1"/>
</dbReference>
<sequence>MLRQARRSSWCLVLLLTSWPLLSTASAPEGASKAAALNDEFSWHKITPSDDLIWHDCYSGHQCARLKVPLDYENPDGASAAIAMRRIHSVVPHDSPEYRGPILVNPGGPGGSGVDFIQRLGDNVSAVVGPEFDIIGFDPRGISRSTPRASFFENRAEQNLFWSNSGNSITASSSDDALARMWAQGMLVGRLAGERDDGNLRFIHSDYTARDMLRIVEAHGREKIQYWGFSYGSVLGATFAAMFPDKVGRLVIDGVADSENYYAAEWSNNLMDAEKVWTAFLHGCVAAGPTKCAIYSPTAAEIQATVDDLYDSLRARPIPVRTATSYGIVDYDLMRNTIFGSLYKPYASFPVLARALADLSAGNATGLYKMSEAPFFKCSCDLDEFSFENVNDGGLAVRCNDGKRISSEFEDVEKHYGNLLANSSWADVWMGTRLACMTWPEFPKTNFHGPFVANTSFPLLVVGNSADPVTPLWAAKKMSKGFSGSVVLTQDSIGHCSLAAPSLCTQKHIRSYFRDGVLPEAGTVCSTDGGPFDTLLEGEEEGAAQAVLGSFSAEDQTLLEAVQGLARAWDVPLGM</sequence>
<dbReference type="Pfam" id="PF00561">
    <property type="entry name" value="Abhydrolase_1"/>
    <property type="match status" value="1"/>
</dbReference>
<keyword evidence="3" id="KW-0732">Signal</keyword>
<evidence type="ECO:0000259" key="5">
    <source>
        <dbReference type="Pfam" id="PF08386"/>
    </source>
</evidence>
<gene>
    <name evidence="6" type="ORF">FB45DRAFT_934427</name>
</gene>
<dbReference type="InterPro" id="IPR000073">
    <property type="entry name" value="AB_hydrolase_1"/>
</dbReference>
<evidence type="ECO:0000313" key="6">
    <source>
        <dbReference type="EMBL" id="KAJ7616533.1"/>
    </source>
</evidence>
<protein>
    <submittedName>
        <fullName evidence="6">TAP-like protein-domain-containing protein</fullName>
    </submittedName>
</protein>
<name>A0AAD7BCA1_9AGAR</name>
<dbReference type="AlphaFoldDB" id="A0AAD7BCA1"/>
<feature type="domain" description="Peptidase S33 tripeptidyl aminopeptidase-like C-terminal" evidence="5">
    <location>
        <begin position="425"/>
        <end position="525"/>
    </location>
</feature>
<feature type="domain" description="AB hydrolase-1" evidence="4">
    <location>
        <begin position="101"/>
        <end position="276"/>
    </location>
</feature>
<comment type="similarity">
    <text evidence="1">Belongs to the peptidase S33 family.</text>
</comment>
<evidence type="ECO:0000256" key="2">
    <source>
        <dbReference type="ARBA" id="ARBA00022801"/>
    </source>
</evidence>
<keyword evidence="7" id="KW-1185">Reference proteome</keyword>
<evidence type="ECO:0000259" key="4">
    <source>
        <dbReference type="Pfam" id="PF00561"/>
    </source>
</evidence>